<reference evidence="1" key="1">
    <citation type="submission" date="2024-03" db="EMBL/GenBank/DDBJ databases">
        <title>Whole genome sequecning of epiphytes from Marcgravia umbellata leaves.</title>
        <authorList>
            <person name="Kumar G."/>
            <person name="Savka M.A."/>
        </authorList>
    </citation>
    <scope>NUCLEOTIDE SEQUENCE</scope>
    <source>
        <strain evidence="1">RIT_BL5</strain>
    </source>
</reference>
<gene>
    <name evidence="1" type="ORF">WKI47_14920</name>
</gene>
<proteinExistence type="predicted"/>
<accession>A0ACC6PE80</accession>
<evidence type="ECO:0000313" key="2">
    <source>
        <dbReference type="Proteomes" id="UP001380953"/>
    </source>
</evidence>
<comment type="caution">
    <text evidence="1">The sequence shown here is derived from an EMBL/GenBank/DDBJ whole genome shotgun (WGS) entry which is preliminary data.</text>
</comment>
<sequence length="428" mass="46766">MFKRLTFGLLISAFLILAACGSNGNANSENESDNKSADSSIELKVSLTAQDMSGLETLAKQYESENEGVTINVDRAPDNQFKQTLGAQLASQEAPDLFVQWPGLSKIGLSIDAGYLADLNDVAPLKNIDESLLKGFSKEEKVYGIPWSKNYLAMFYNKDVFEKNQIEIPTDWESFLAACEKLKAAGVTPIALAGKEAWNVQLPWYALAPSTVYAQDQDWDQKRFDNEVQFATSDSWKTVAQQYNQLFQNGYFDENTLGISYESAKTALGTGQAAMMIDGNWSIGGYEEIAKANNIEIGMFALPGNQAGEDIWLSSAPSTGLAVWSGGKQQEAAKKFLAYVFSDENYLTLIGPGQFSTLKTVQPESAEITADIVDVVQNAPSYQFLDIGWPAGPNVDAFNQGTQAALGKATTFEELLTVADQSWDKAVR</sequence>
<keyword evidence="2" id="KW-1185">Reference proteome</keyword>
<organism evidence="1 2">
    <name type="scientific">Saccharibacillus sacchari</name>
    <dbReference type="NCBI Taxonomy" id="456493"/>
    <lineage>
        <taxon>Bacteria</taxon>
        <taxon>Bacillati</taxon>
        <taxon>Bacillota</taxon>
        <taxon>Bacilli</taxon>
        <taxon>Bacillales</taxon>
        <taxon>Paenibacillaceae</taxon>
        <taxon>Saccharibacillus</taxon>
    </lineage>
</organism>
<dbReference type="Proteomes" id="UP001380953">
    <property type="component" value="Unassembled WGS sequence"/>
</dbReference>
<evidence type="ECO:0000313" key="1">
    <source>
        <dbReference type="EMBL" id="MEJ8305196.1"/>
    </source>
</evidence>
<dbReference type="EMBL" id="JBBKAR010000039">
    <property type="protein sequence ID" value="MEJ8305196.1"/>
    <property type="molecule type" value="Genomic_DNA"/>
</dbReference>
<name>A0ACC6PE80_9BACL</name>
<protein>
    <submittedName>
        <fullName evidence="1">Extracellular solute-binding protein</fullName>
    </submittedName>
</protein>